<organism evidence="9 10">
    <name type="scientific">Marinilactibacillus piezotolerans</name>
    <dbReference type="NCBI Taxonomy" id="258723"/>
    <lineage>
        <taxon>Bacteria</taxon>
        <taxon>Bacillati</taxon>
        <taxon>Bacillota</taxon>
        <taxon>Bacilli</taxon>
        <taxon>Lactobacillales</taxon>
        <taxon>Carnobacteriaceae</taxon>
        <taxon>Marinilactibacillus</taxon>
    </lineage>
</organism>
<evidence type="ECO:0000313" key="10">
    <source>
        <dbReference type="Proteomes" id="UP000199589"/>
    </source>
</evidence>
<dbReference type="GO" id="GO:0004888">
    <property type="term" value="F:transmembrane signaling receptor activity"/>
    <property type="evidence" value="ECO:0007669"/>
    <property type="project" value="InterPro"/>
</dbReference>
<feature type="transmembrane region" description="Helical" evidence="6">
    <location>
        <begin position="197"/>
        <end position="221"/>
    </location>
</feature>
<dbReference type="SMART" id="SM00304">
    <property type="entry name" value="HAMP"/>
    <property type="match status" value="1"/>
</dbReference>
<feature type="compositionally biased region" description="Polar residues" evidence="5">
    <location>
        <begin position="340"/>
        <end position="353"/>
    </location>
</feature>
<dbReference type="GO" id="GO:0007165">
    <property type="term" value="P:signal transduction"/>
    <property type="evidence" value="ECO:0007669"/>
    <property type="project" value="UniProtKB-KW"/>
</dbReference>
<feature type="region of interest" description="Disordered" evidence="5">
    <location>
        <begin position="336"/>
        <end position="359"/>
    </location>
</feature>
<dbReference type="AlphaFoldDB" id="A0A1I4AN66"/>
<gene>
    <name evidence="9" type="ORF">SAMN04488569_105213</name>
</gene>
<dbReference type="CDD" id="cd11386">
    <property type="entry name" value="MCP_signal"/>
    <property type="match status" value="1"/>
</dbReference>
<feature type="region of interest" description="Disordered" evidence="5">
    <location>
        <begin position="534"/>
        <end position="556"/>
    </location>
</feature>
<feature type="transmembrane region" description="Helical" evidence="6">
    <location>
        <begin position="20"/>
        <end position="46"/>
    </location>
</feature>
<keyword evidence="10" id="KW-1185">Reference proteome</keyword>
<dbReference type="EMBL" id="FOSJ01000052">
    <property type="protein sequence ID" value="SFK57958.1"/>
    <property type="molecule type" value="Genomic_DNA"/>
</dbReference>
<dbReference type="RefSeq" id="WP_177206434.1">
    <property type="nucleotide sequence ID" value="NZ_FOSJ01000052.1"/>
</dbReference>
<dbReference type="GO" id="GO:0016020">
    <property type="term" value="C:membrane"/>
    <property type="evidence" value="ECO:0007669"/>
    <property type="project" value="InterPro"/>
</dbReference>
<keyword evidence="6" id="KW-0812">Transmembrane</keyword>
<dbReference type="SUPFAM" id="SSF58104">
    <property type="entry name" value="Methyl-accepting chemotaxis protein (MCP) signaling domain"/>
    <property type="match status" value="1"/>
</dbReference>
<proteinExistence type="inferred from homology"/>
<dbReference type="InterPro" id="IPR004089">
    <property type="entry name" value="MCPsignal_dom"/>
</dbReference>
<evidence type="ECO:0000259" key="8">
    <source>
        <dbReference type="PROSITE" id="PS50885"/>
    </source>
</evidence>
<evidence type="ECO:0000256" key="6">
    <source>
        <dbReference type="SAM" id="Phobius"/>
    </source>
</evidence>
<dbReference type="PROSITE" id="PS50885">
    <property type="entry name" value="HAMP"/>
    <property type="match status" value="1"/>
</dbReference>
<keyword evidence="1 3" id="KW-0807">Transducer</keyword>
<evidence type="ECO:0000256" key="1">
    <source>
        <dbReference type="ARBA" id="ARBA00023224"/>
    </source>
</evidence>
<protein>
    <submittedName>
        <fullName evidence="9">Methyl-accepting chemotaxis protein</fullName>
    </submittedName>
</protein>
<dbReference type="PRINTS" id="PR00260">
    <property type="entry name" value="CHEMTRNSDUCR"/>
</dbReference>
<feature type="coiled-coil region" evidence="4">
    <location>
        <begin position="100"/>
        <end position="127"/>
    </location>
</feature>
<feature type="domain" description="Methyl-accepting transducer" evidence="7">
    <location>
        <begin position="291"/>
        <end position="541"/>
    </location>
</feature>
<dbReference type="GO" id="GO:0006935">
    <property type="term" value="P:chemotaxis"/>
    <property type="evidence" value="ECO:0007669"/>
    <property type="project" value="InterPro"/>
</dbReference>
<evidence type="ECO:0000256" key="2">
    <source>
        <dbReference type="ARBA" id="ARBA00029447"/>
    </source>
</evidence>
<evidence type="ECO:0000256" key="5">
    <source>
        <dbReference type="SAM" id="MobiDB-lite"/>
    </source>
</evidence>
<dbReference type="Pfam" id="PF00015">
    <property type="entry name" value="MCPsignal"/>
    <property type="match status" value="1"/>
</dbReference>
<dbReference type="PROSITE" id="PS50111">
    <property type="entry name" value="CHEMOTAXIS_TRANSDUC_2"/>
    <property type="match status" value="1"/>
</dbReference>
<feature type="domain" description="HAMP" evidence="8">
    <location>
        <begin position="219"/>
        <end position="272"/>
    </location>
</feature>
<dbReference type="InterPro" id="IPR003660">
    <property type="entry name" value="HAMP_dom"/>
</dbReference>
<dbReference type="Gene3D" id="1.10.287.950">
    <property type="entry name" value="Methyl-accepting chemotaxis protein"/>
    <property type="match status" value="1"/>
</dbReference>
<evidence type="ECO:0000313" key="9">
    <source>
        <dbReference type="EMBL" id="SFK57958.1"/>
    </source>
</evidence>
<dbReference type="PANTHER" id="PTHR32089">
    <property type="entry name" value="METHYL-ACCEPTING CHEMOTAXIS PROTEIN MCPB"/>
    <property type="match status" value="1"/>
</dbReference>
<evidence type="ECO:0000259" key="7">
    <source>
        <dbReference type="PROSITE" id="PS50111"/>
    </source>
</evidence>
<dbReference type="Gene3D" id="6.10.340.10">
    <property type="match status" value="1"/>
</dbReference>
<comment type="similarity">
    <text evidence="2">Belongs to the methyl-accepting chemotaxis (MCP) protein family.</text>
</comment>
<dbReference type="Pfam" id="PF12729">
    <property type="entry name" value="4HB_MCP_1"/>
    <property type="match status" value="1"/>
</dbReference>
<keyword evidence="6" id="KW-1133">Transmembrane helix</keyword>
<sequence>MELSIIINYKRDTGGKNVRITAKLIISYLTLAIIVILLGTLSYFGLHTINEGSSDLYNDRLQPTITLTEIAQKIENTRVQMTSGVAYEDPASGKIALMDLDRIDILLEEYQNRNMGEEEEAKFTELQSNWEIFSENVRGNVETLSAQLYDETLEGLRNAEVSYSATSTNVTELIDIVDNLALSEYETNQNVFSTLRWIIIIASVIATVFAIAIGILMGRLIGSPLKDISGKLSKIAHGDLTEDIKKTNRKDEIGILVNTTRQMQHELKILIEAVSDATMRVLSSSEELTQSTNEVVTGAEQIAVTMQELATGSETQAGYSSDLADSMNGFAKTIEESSRQSDQVYRTSNQVHSLTEDGKDKMDNSVQQMRTIDDIVKNSVTGVKELDNKSNKISKLVNVIEEIAEQTNLLALNAAIEAARVGEQGKGFAVVADEIRKLAEQVSVSVVDITDIVNDIQSESSKVVTNLETGYAEVEKGTSQIQQMGETFNKISSSINTMGNAIKEISEKLTENKATTFQMNSKLGEIASLSEESAAGIEQTSASSQQTTSTMQEVSSSSEELAKLAEELNLVVEKFTV</sequence>
<name>A0A1I4AN66_9LACT</name>
<evidence type="ECO:0000256" key="4">
    <source>
        <dbReference type="SAM" id="Coils"/>
    </source>
</evidence>
<evidence type="ECO:0000256" key="3">
    <source>
        <dbReference type="PROSITE-ProRule" id="PRU00284"/>
    </source>
</evidence>
<keyword evidence="6" id="KW-0472">Membrane</keyword>
<keyword evidence="4" id="KW-0175">Coiled coil</keyword>
<dbReference type="InterPro" id="IPR004090">
    <property type="entry name" value="Chemotax_Me-accpt_rcpt"/>
</dbReference>
<dbReference type="Pfam" id="PF00672">
    <property type="entry name" value="HAMP"/>
    <property type="match status" value="1"/>
</dbReference>
<dbReference type="InterPro" id="IPR024478">
    <property type="entry name" value="HlyB_4HB_MCP"/>
</dbReference>
<feature type="compositionally biased region" description="Low complexity" evidence="5">
    <location>
        <begin position="538"/>
        <end position="556"/>
    </location>
</feature>
<dbReference type="Proteomes" id="UP000199589">
    <property type="component" value="Unassembled WGS sequence"/>
</dbReference>
<accession>A0A1I4AN66</accession>
<dbReference type="SMART" id="SM00283">
    <property type="entry name" value="MA"/>
    <property type="match status" value="1"/>
</dbReference>
<dbReference type="PANTHER" id="PTHR32089:SF112">
    <property type="entry name" value="LYSOZYME-LIKE PROTEIN-RELATED"/>
    <property type="match status" value="1"/>
</dbReference>
<dbReference type="CDD" id="cd06225">
    <property type="entry name" value="HAMP"/>
    <property type="match status" value="1"/>
</dbReference>
<reference evidence="10" key="1">
    <citation type="submission" date="2016-10" db="EMBL/GenBank/DDBJ databases">
        <authorList>
            <person name="Varghese N."/>
            <person name="Submissions S."/>
        </authorList>
    </citation>
    <scope>NUCLEOTIDE SEQUENCE [LARGE SCALE GENOMIC DNA]</scope>
    <source>
        <strain evidence="10">DSM 16108</strain>
    </source>
</reference>